<name>A0A0X3APY2_9FLAO</name>
<protein>
    <recommendedName>
        <fullName evidence="8">Flavoprotein, HI0933 family</fullName>
    </recommendedName>
</protein>
<keyword evidence="7" id="KW-1185">Reference proteome</keyword>
<evidence type="ECO:0000256" key="2">
    <source>
        <dbReference type="ARBA" id="ARBA00022630"/>
    </source>
</evidence>
<dbReference type="EMBL" id="FCOR01000007">
    <property type="protein sequence ID" value="CVK16450.1"/>
    <property type="molecule type" value="Genomic_DNA"/>
</dbReference>
<evidence type="ECO:0000313" key="6">
    <source>
        <dbReference type="EMBL" id="CVK16450.1"/>
    </source>
</evidence>
<dbReference type="InterPro" id="IPR057661">
    <property type="entry name" value="RsdA/BaiN/AoA(So)_Rossmann"/>
</dbReference>
<dbReference type="Pfam" id="PF22780">
    <property type="entry name" value="HI0933_like_1st"/>
    <property type="match status" value="1"/>
</dbReference>
<dbReference type="Gene3D" id="3.50.50.60">
    <property type="entry name" value="FAD/NAD(P)-binding domain"/>
    <property type="match status" value="1"/>
</dbReference>
<organism evidence="6 7">
    <name type="scientific">Apibacter mensalis</name>
    <dbReference type="NCBI Taxonomy" id="1586267"/>
    <lineage>
        <taxon>Bacteria</taxon>
        <taxon>Pseudomonadati</taxon>
        <taxon>Bacteroidota</taxon>
        <taxon>Flavobacteriia</taxon>
        <taxon>Flavobacteriales</taxon>
        <taxon>Weeksellaceae</taxon>
        <taxon>Apibacter</taxon>
    </lineage>
</organism>
<dbReference type="Proteomes" id="UP000182761">
    <property type="component" value="Unassembled WGS sequence"/>
</dbReference>
<proteinExistence type="predicted"/>
<dbReference type="OrthoDB" id="9773233at2"/>
<dbReference type="SUPFAM" id="SSF51905">
    <property type="entry name" value="FAD/NAD(P)-binding domain"/>
    <property type="match status" value="1"/>
</dbReference>
<comment type="cofactor">
    <cofactor evidence="1">
        <name>FAD</name>
        <dbReference type="ChEBI" id="CHEBI:57692"/>
    </cofactor>
</comment>
<dbReference type="InterPro" id="IPR055178">
    <property type="entry name" value="RsdA/BaiN/AoA(So)-like_dom"/>
</dbReference>
<dbReference type="RefSeq" id="WP_055425642.1">
    <property type="nucleotide sequence ID" value="NZ_FCOR01000007.1"/>
</dbReference>
<evidence type="ECO:0000313" key="7">
    <source>
        <dbReference type="Proteomes" id="UP000182761"/>
    </source>
</evidence>
<dbReference type="InterPro" id="IPR036188">
    <property type="entry name" value="FAD/NAD-bd_sf"/>
</dbReference>
<dbReference type="PRINTS" id="PR00368">
    <property type="entry name" value="FADPNR"/>
</dbReference>
<feature type="domain" description="RsdA/BaiN/AoA(So)-like Rossmann fold-like" evidence="4">
    <location>
        <begin position="3"/>
        <end position="393"/>
    </location>
</feature>
<dbReference type="InterPro" id="IPR004792">
    <property type="entry name" value="BaiN-like"/>
</dbReference>
<dbReference type="STRING" id="1586267.GCA_001418685_01303"/>
<dbReference type="InterPro" id="IPR023166">
    <property type="entry name" value="BaiN-like_dom_sf"/>
</dbReference>
<dbReference type="Pfam" id="PF03486">
    <property type="entry name" value="HI0933_like"/>
    <property type="match status" value="1"/>
</dbReference>
<dbReference type="Gene3D" id="1.10.8.260">
    <property type="entry name" value="HI0933 insert domain-like"/>
    <property type="match status" value="1"/>
</dbReference>
<dbReference type="PANTHER" id="PTHR42887:SF2">
    <property type="entry name" value="OS12G0638800 PROTEIN"/>
    <property type="match status" value="1"/>
</dbReference>
<dbReference type="NCBIfam" id="TIGR00275">
    <property type="entry name" value="aminoacetone oxidase family FAD-binding enzyme"/>
    <property type="match status" value="1"/>
</dbReference>
<evidence type="ECO:0008006" key="8">
    <source>
        <dbReference type="Google" id="ProtNLM"/>
    </source>
</evidence>
<evidence type="ECO:0000256" key="1">
    <source>
        <dbReference type="ARBA" id="ARBA00001974"/>
    </source>
</evidence>
<evidence type="ECO:0000259" key="5">
    <source>
        <dbReference type="Pfam" id="PF22780"/>
    </source>
</evidence>
<dbReference type="SUPFAM" id="SSF160996">
    <property type="entry name" value="HI0933 insert domain-like"/>
    <property type="match status" value="1"/>
</dbReference>
<keyword evidence="3" id="KW-0274">FAD</keyword>
<dbReference type="Gene3D" id="2.40.30.10">
    <property type="entry name" value="Translation factors"/>
    <property type="match status" value="1"/>
</dbReference>
<gene>
    <name evidence="6" type="ORF">Ga0061079_10752</name>
</gene>
<evidence type="ECO:0000259" key="4">
    <source>
        <dbReference type="Pfam" id="PF03486"/>
    </source>
</evidence>
<sequence length="399" mass="45583">MKKLIIIGGGASGFFLASNIHHSKWKTIILEQAKKPLQKLKISGGGRCNITHACFSPNKLVKYYPRGSKELVSVFNYFQPSDTFEWFLQKGVNLKIENDNRVFPESNSSQTIIDTFIQQTKKENIEIHYNSSVITIKKFKDKFEVITTDSSYYADTLVIATGSSMKMWKILNQLGHTIIPPVPSLFTFICNDPLLHNLQGISFPEAEIHISSIKIKEFGPLLITHWGLSGPAILKLSSWSARELYKMNYKFILRVNWISDTFDNAREELIREKEKHPKKSVYTLKIYNLTQRFWNNLLENLHIHDKNLADLSKKDINKIAESLTNTQLQISGKNIHKDEFVTAGGVDLKEVDFRTMQSKLIPNLFFAGEVLNIDALTGGFNFQACWSEAYIISQLLNSI</sequence>
<feature type="domain" description="RsdA/BaiN/AoA(So)-like insert" evidence="5">
    <location>
        <begin position="182"/>
        <end position="341"/>
    </location>
</feature>
<reference evidence="6 7" key="1">
    <citation type="submission" date="2016-01" db="EMBL/GenBank/DDBJ databases">
        <authorList>
            <person name="McClelland M."/>
            <person name="Jain A."/>
            <person name="Saraogi P."/>
            <person name="Mendelson R."/>
            <person name="Westerman R."/>
            <person name="SanMiguel P."/>
            <person name="Csonka L."/>
        </authorList>
    </citation>
    <scope>NUCLEOTIDE SEQUENCE [LARGE SCALE GENOMIC DNA]</scope>
    <source>
        <strain evidence="6 7">R-53146</strain>
    </source>
</reference>
<dbReference type="AlphaFoldDB" id="A0A0X3APY2"/>
<accession>A0A0X3APY2</accession>
<evidence type="ECO:0000256" key="3">
    <source>
        <dbReference type="ARBA" id="ARBA00022827"/>
    </source>
</evidence>
<dbReference type="PANTHER" id="PTHR42887">
    <property type="entry name" value="OS12G0638800 PROTEIN"/>
    <property type="match status" value="1"/>
</dbReference>
<keyword evidence="2" id="KW-0285">Flavoprotein</keyword>